<organism evidence="4 5">
    <name type="scientific">Polycladospora coralii</name>
    <dbReference type="NCBI Taxonomy" id="2771432"/>
    <lineage>
        <taxon>Bacteria</taxon>
        <taxon>Bacillati</taxon>
        <taxon>Bacillota</taxon>
        <taxon>Bacilli</taxon>
        <taxon>Bacillales</taxon>
        <taxon>Thermoactinomycetaceae</taxon>
        <taxon>Polycladospora</taxon>
    </lineage>
</organism>
<dbReference type="InterPro" id="IPR034660">
    <property type="entry name" value="DinB/YfiT-like"/>
</dbReference>
<dbReference type="GO" id="GO:0046872">
    <property type="term" value="F:metal ion binding"/>
    <property type="evidence" value="ECO:0007669"/>
    <property type="project" value="UniProtKB-KW"/>
</dbReference>
<proteinExistence type="inferred from homology"/>
<dbReference type="InterPro" id="IPR007837">
    <property type="entry name" value="DinB"/>
</dbReference>
<dbReference type="Gene3D" id="1.20.120.450">
    <property type="entry name" value="dinb family like domain"/>
    <property type="match status" value="1"/>
</dbReference>
<evidence type="ECO:0000313" key="5">
    <source>
        <dbReference type="Proteomes" id="UP000661691"/>
    </source>
</evidence>
<evidence type="ECO:0000256" key="1">
    <source>
        <dbReference type="ARBA" id="ARBA00008635"/>
    </source>
</evidence>
<feature type="binding site" evidence="3">
    <location>
        <position position="42"/>
    </location>
    <ligand>
        <name>a divalent metal cation</name>
        <dbReference type="ChEBI" id="CHEBI:60240"/>
    </ligand>
</feature>
<dbReference type="Pfam" id="PF05163">
    <property type="entry name" value="DinB"/>
    <property type="match status" value="1"/>
</dbReference>
<dbReference type="RefSeq" id="WP_191141539.1">
    <property type="nucleotide sequence ID" value="NZ_JACXAH010000003.1"/>
</dbReference>
<feature type="binding site" evidence="3">
    <location>
        <position position="128"/>
    </location>
    <ligand>
        <name>a divalent metal cation</name>
        <dbReference type="ChEBI" id="CHEBI:60240"/>
    </ligand>
</feature>
<dbReference type="Proteomes" id="UP000661691">
    <property type="component" value="Unassembled WGS sequence"/>
</dbReference>
<keyword evidence="2 3" id="KW-0479">Metal-binding</keyword>
<evidence type="ECO:0000256" key="3">
    <source>
        <dbReference type="PIRSR" id="PIRSR607837-1"/>
    </source>
</evidence>
<name>A0A926RTQ1_9BACL</name>
<accession>A0A926RTQ1</accession>
<evidence type="ECO:0000256" key="2">
    <source>
        <dbReference type="ARBA" id="ARBA00022723"/>
    </source>
</evidence>
<sequence length="149" mass="17995">MWYVQQALHQLEVAVRSVEQVMDQILQSDLDRHHSLRKLLVHLVQIPSADCLILNEATEEAMKHYYQKNQPTTKVEMQRMLRQGFEHLQQHFQSYSEHELQTKTMSHWGVCYSRFEWLLQIVAHFYHHRGQMISLLKELPMHVDGRWFE</sequence>
<keyword evidence="5" id="KW-1185">Reference proteome</keyword>
<reference evidence="4" key="1">
    <citation type="submission" date="2020-09" db="EMBL/GenBank/DDBJ databases">
        <title>A novel bacterium of genus Hazenella, isolated from South China Sea.</title>
        <authorList>
            <person name="Huang H."/>
            <person name="Mo K."/>
            <person name="Hu Y."/>
        </authorList>
    </citation>
    <scope>NUCLEOTIDE SEQUENCE</scope>
    <source>
        <strain evidence="4">IB182357</strain>
    </source>
</reference>
<protein>
    <submittedName>
        <fullName evidence="4">DinB family protein</fullName>
    </submittedName>
</protein>
<dbReference type="SUPFAM" id="SSF109854">
    <property type="entry name" value="DinB/YfiT-like putative metalloenzymes"/>
    <property type="match status" value="1"/>
</dbReference>
<dbReference type="AlphaFoldDB" id="A0A926RTQ1"/>
<comment type="caution">
    <text evidence="4">The sequence shown here is derived from an EMBL/GenBank/DDBJ whole genome shotgun (WGS) entry which is preliminary data.</text>
</comment>
<comment type="similarity">
    <text evidence="1">Belongs to the DinB family.</text>
</comment>
<dbReference type="EMBL" id="JACXAH010000003">
    <property type="protein sequence ID" value="MBD1371444.1"/>
    <property type="molecule type" value="Genomic_DNA"/>
</dbReference>
<feature type="binding site" evidence="3">
    <location>
        <position position="124"/>
    </location>
    <ligand>
        <name>a divalent metal cation</name>
        <dbReference type="ChEBI" id="CHEBI:60240"/>
    </ligand>
</feature>
<evidence type="ECO:0000313" key="4">
    <source>
        <dbReference type="EMBL" id="MBD1371444.1"/>
    </source>
</evidence>
<gene>
    <name evidence="4" type="ORF">IC620_03630</name>
</gene>